<reference evidence="2 3" key="1">
    <citation type="submission" date="2020-01" db="EMBL/GenBank/DDBJ databases">
        <title>Kibdelosporangium persica a novel Actinomycetes from a hot desert in Iran.</title>
        <authorList>
            <person name="Safaei N."/>
            <person name="Zaburannyi N."/>
            <person name="Mueller R."/>
            <person name="Wink J."/>
        </authorList>
    </citation>
    <scope>NUCLEOTIDE SEQUENCE [LARGE SCALE GENOMIC DNA]</scope>
    <source>
        <strain evidence="2 3">4NS15</strain>
    </source>
</reference>
<dbReference type="Gene3D" id="3.40.630.90">
    <property type="match status" value="1"/>
</dbReference>
<proteinExistence type="predicted"/>
<dbReference type="PANTHER" id="PTHR47237:SF2">
    <property type="entry name" value="BLL4206 PROTEIN"/>
    <property type="match status" value="1"/>
</dbReference>
<dbReference type="CDD" id="cd04301">
    <property type="entry name" value="NAT_SF"/>
    <property type="match status" value="1"/>
</dbReference>
<feature type="domain" description="N-acetyltransferase" evidence="1">
    <location>
        <begin position="1"/>
        <end position="131"/>
    </location>
</feature>
<evidence type="ECO:0000259" key="1">
    <source>
        <dbReference type="PROSITE" id="PS51186"/>
    </source>
</evidence>
<dbReference type="Pfam" id="PF18014">
    <property type="entry name" value="Acetyltransf_18"/>
    <property type="match status" value="1"/>
</dbReference>
<sequence>MLIRRLDATRLDDCLALAASREWSPEPHKWTLLFEVGDVWGIDDPDGGLAGCVVSTRYGTRLSGIGMMLVAEKFGRRGLGTQLMKHALSEAGTESTWLTATSYGRPLYERLGFRAIGESRIHLGEFRPPAPGTSRAASTRDLAAIGDLDREVFGAPRPEVLRRLPVFAERLRVIEGTGSIRGYGAAWRNVDYTVIGPLLAENDGMARDLIADLAAGIEGPIRLDIDDTHPELREWVESQGVGRGMRTTVMVHGASLPGDRDRLFLPLSVATG</sequence>
<dbReference type="InterPro" id="IPR016181">
    <property type="entry name" value="Acyl_CoA_acyltransferase"/>
</dbReference>
<accession>A0ABX2F666</accession>
<dbReference type="InterPro" id="IPR041496">
    <property type="entry name" value="YitH/HolE_GNAT"/>
</dbReference>
<name>A0ABX2F666_9PSEU</name>
<dbReference type="InterPro" id="IPR000182">
    <property type="entry name" value="GNAT_dom"/>
</dbReference>
<evidence type="ECO:0000313" key="2">
    <source>
        <dbReference type="EMBL" id="NRN66835.1"/>
    </source>
</evidence>
<dbReference type="Gene3D" id="3.40.630.30">
    <property type="match status" value="1"/>
</dbReference>
<protein>
    <submittedName>
        <fullName evidence="2">N-acetyltransferase YhbS</fullName>
    </submittedName>
</protein>
<dbReference type="Pfam" id="PF13508">
    <property type="entry name" value="Acetyltransf_7"/>
    <property type="match status" value="1"/>
</dbReference>
<dbReference type="SUPFAM" id="SSF55729">
    <property type="entry name" value="Acyl-CoA N-acyltransferases (Nat)"/>
    <property type="match status" value="1"/>
</dbReference>
<evidence type="ECO:0000313" key="3">
    <source>
        <dbReference type="Proteomes" id="UP000763557"/>
    </source>
</evidence>
<dbReference type="RefSeq" id="WP_173133524.1">
    <property type="nucleotide sequence ID" value="NZ_CBCSGW010000069.1"/>
</dbReference>
<organism evidence="2 3">
    <name type="scientific">Kibdelosporangium persicum</name>
    <dbReference type="NCBI Taxonomy" id="2698649"/>
    <lineage>
        <taxon>Bacteria</taxon>
        <taxon>Bacillati</taxon>
        <taxon>Actinomycetota</taxon>
        <taxon>Actinomycetes</taxon>
        <taxon>Pseudonocardiales</taxon>
        <taxon>Pseudonocardiaceae</taxon>
        <taxon>Kibdelosporangium</taxon>
    </lineage>
</organism>
<dbReference type="EMBL" id="JAAATY010000011">
    <property type="protein sequence ID" value="NRN66835.1"/>
    <property type="molecule type" value="Genomic_DNA"/>
</dbReference>
<keyword evidence="3" id="KW-1185">Reference proteome</keyword>
<comment type="caution">
    <text evidence="2">The sequence shown here is derived from an EMBL/GenBank/DDBJ whole genome shotgun (WGS) entry which is preliminary data.</text>
</comment>
<gene>
    <name evidence="2" type="ORF">GC106_40650</name>
</gene>
<dbReference type="Proteomes" id="UP000763557">
    <property type="component" value="Unassembled WGS sequence"/>
</dbReference>
<dbReference type="InterPro" id="IPR052729">
    <property type="entry name" value="Acyl/Acetyltrans_Enzymes"/>
</dbReference>
<dbReference type="PANTHER" id="PTHR47237">
    <property type="entry name" value="SLL0310 PROTEIN"/>
    <property type="match status" value="1"/>
</dbReference>
<dbReference type="PROSITE" id="PS51186">
    <property type="entry name" value="GNAT"/>
    <property type="match status" value="1"/>
</dbReference>